<dbReference type="Proteomes" id="UP001589870">
    <property type="component" value="Unassembled WGS sequence"/>
</dbReference>
<organism evidence="1 2">
    <name type="scientific">Sphaerimonospora cavernae</name>
    <dbReference type="NCBI Taxonomy" id="1740611"/>
    <lineage>
        <taxon>Bacteria</taxon>
        <taxon>Bacillati</taxon>
        <taxon>Actinomycetota</taxon>
        <taxon>Actinomycetes</taxon>
        <taxon>Streptosporangiales</taxon>
        <taxon>Streptosporangiaceae</taxon>
        <taxon>Sphaerimonospora</taxon>
    </lineage>
</organism>
<name>A0ABV6TZJ3_9ACTN</name>
<reference evidence="1 2" key="1">
    <citation type="submission" date="2024-09" db="EMBL/GenBank/DDBJ databases">
        <authorList>
            <person name="Sun Q."/>
            <person name="Mori K."/>
        </authorList>
    </citation>
    <scope>NUCLEOTIDE SEQUENCE [LARGE SCALE GENOMIC DNA]</scope>
    <source>
        <strain evidence="1 2">TBRC 1851</strain>
    </source>
</reference>
<keyword evidence="2" id="KW-1185">Reference proteome</keyword>
<proteinExistence type="predicted"/>
<dbReference type="RefSeq" id="WP_394299852.1">
    <property type="nucleotide sequence ID" value="NZ_JBHMQT010000006.1"/>
</dbReference>
<gene>
    <name evidence="1" type="ORF">ACFHYQ_04855</name>
</gene>
<dbReference type="SUPFAM" id="SSF143011">
    <property type="entry name" value="RelE-like"/>
    <property type="match status" value="1"/>
</dbReference>
<protein>
    <recommendedName>
        <fullName evidence="3">Type II toxin-antitoxin system RelE/ParE family toxin</fullName>
    </recommendedName>
</protein>
<dbReference type="InterPro" id="IPR035093">
    <property type="entry name" value="RelE/ParE_toxin_dom_sf"/>
</dbReference>
<comment type="caution">
    <text evidence="1">The sequence shown here is derived from an EMBL/GenBank/DDBJ whole genome shotgun (WGS) entry which is preliminary data.</text>
</comment>
<dbReference type="EMBL" id="JBHMQT010000006">
    <property type="protein sequence ID" value="MFC0861623.1"/>
    <property type="molecule type" value="Genomic_DNA"/>
</dbReference>
<evidence type="ECO:0000313" key="1">
    <source>
        <dbReference type="EMBL" id="MFC0861623.1"/>
    </source>
</evidence>
<accession>A0ABV6TZJ3</accession>
<evidence type="ECO:0008006" key="3">
    <source>
        <dbReference type="Google" id="ProtNLM"/>
    </source>
</evidence>
<sequence length="78" mass="8619">MKRAIHLGAVVEEIAALPPNLRARVLRTIEDLADTPEPLGARPYGSIPTAFEIVADSFTLRYTYGDDHVSVWIVRANT</sequence>
<evidence type="ECO:0000313" key="2">
    <source>
        <dbReference type="Proteomes" id="UP001589870"/>
    </source>
</evidence>